<keyword evidence="1" id="KW-0812">Transmembrane</keyword>
<proteinExistence type="predicted"/>
<sequence length="301" mass="32813">MKRKLGIFWGLVGAVAVSAMSVSASTFETLPDSGDYEKIVALADEIVSSTNGGPVYDPFSEGVTVDDIDFDNALKEYIDTPLFTSELLSVSEVETALEESDYIWIVPIKAYGHLYEACAVRADGEDGKPGDAWHISGTRGYENDNTPTYIEQLKTSLAANPDVAWEDYQFHLVGGADPIRFPIWIAMNEKSVEYLIPGREDAAGCLTDSSRAENNTNDMFVKQTAFPAYSYPSVVAAVADSTYIELENSLGGTSSVLDVAAQPGKYQHKMMYRMLMTEGGVLAAIIVLGVVVRRKSKREDA</sequence>
<keyword evidence="1" id="KW-0472">Membrane</keyword>
<name>A0A173WH71_9FIRM</name>
<feature type="chain" id="PRO_5008014630" evidence="2">
    <location>
        <begin position="25"/>
        <end position="301"/>
    </location>
</feature>
<gene>
    <name evidence="3" type="ORF">ERS852406_00112</name>
</gene>
<protein>
    <submittedName>
        <fullName evidence="3">Uncharacterized protein</fullName>
    </submittedName>
</protein>
<keyword evidence="2" id="KW-0732">Signal</keyword>
<evidence type="ECO:0000256" key="2">
    <source>
        <dbReference type="SAM" id="SignalP"/>
    </source>
</evidence>
<organism evidence="3 4">
    <name type="scientific">Fusicatenibacter saccharivorans</name>
    <dbReference type="NCBI Taxonomy" id="1150298"/>
    <lineage>
        <taxon>Bacteria</taxon>
        <taxon>Bacillati</taxon>
        <taxon>Bacillota</taxon>
        <taxon>Clostridia</taxon>
        <taxon>Lachnospirales</taxon>
        <taxon>Lachnospiraceae</taxon>
        <taxon>Fusicatenibacter</taxon>
    </lineage>
</organism>
<accession>A0A173WH71</accession>
<reference evidence="3 4" key="1">
    <citation type="submission" date="2015-09" db="EMBL/GenBank/DDBJ databases">
        <authorList>
            <consortium name="Pathogen Informatics"/>
        </authorList>
    </citation>
    <scope>NUCLEOTIDE SEQUENCE [LARGE SCALE GENOMIC DNA]</scope>
    <source>
        <strain evidence="3 4">2789STDY5608849</strain>
    </source>
</reference>
<evidence type="ECO:0000313" key="4">
    <source>
        <dbReference type="Proteomes" id="UP000095706"/>
    </source>
</evidence>
<dbReference type="AlphaFoldDB" id="A0A173WH71"/>
<evidence type="ECO:0000313" key="3">
    <source>
        <dbReference type="EMBL" id="CUN38306.1"/>
    </source>
</evidence>
<feature type="transmembrane region" description="Helical" evidence="1">
    <location>
        <begin position="270"/>
        <end position="292"/>
    </location>
</feature>
<keyword evidence="1" id="KW-1133">Transmembrane helix</keyword>
<dbReference type="Proteomes" id="UP000095706">
    <property type="component" value="Unassembled WGS sequence"/>
</dbReference>
<feature type="signal peptide" evidence="2">
    <location>
        <begin position="1"/>
        <end position="24"/>
    </location>
</feature>
<dbReference type="EMBL" id="CYYV01000001">
    <property type="protein sequence ID" value="CUN38306.1"/>
    <property type="molecule type" value="Genomic_DNA"/>
</dbReference>
<dbReference type="RefSeq" id="WP_022461188.1">
    <property type="nucleotide sequence ID" value="NZ_CABJFB010000004.1"/>
</dbReference>
<evidence type="ECO:0000256" key="1">
    <source>
        <dbReference type="SAM" id="Phobius"/>
    </source>
</evidence>